<evidence type="ECO:0000256" key="1">
    <source>
        <dbReference type="SAM" id="MobiDB-lite"/>
    </source>
</evidence>
<organism evidence="2 3">
    <name type="scientific">Rhizobium herbae</name>
    <dbReference type="NCBI Taxonomy" id="508661"/>
    <lineage>
        <taxon>Bacteria</taxon>
        <taxon>Pseudomonadati</taxon>
        <taxon>Pseudomonadota</taxon>
        <taxon>Alphaproteobacteria</taxon>
        <taxon>Hyphomicrobiales</taxon>
        <taxon>Rhizobiaceae</taxon>
        <taxon>Rhizobium/Agrobacterium group</taxon>
        <taxon>Rhizobium</taxon>
    </lineage>
</organism>
<feature type="region of interest" description="Disordered" evidence="1">
    <location>
        <begin position="27"/>
        <end position="59"/>
    </location>
</feature>
<protein>
    <submittedName>
        <fullName evidence="2">Uncharacterized protein</fullName>
    </submittedName>
</protein>
<dbReference type="EMBL" id="JAGGJV010000011">
    <property type="protein sequence ID" value="MBP1861589.1"/>
    <property type="molecule type" value="Genomic_DNA"/>
</dbReference>
<proteinExistence type="predicted"/>
<accession>A0ABS4EUF8</accession>
<comment type="caution">
    <text evidence="2">The sequence shown here is derived from an EMBL/GenBank/DDBJ whole genome shotgun (WGS) entry which is preliminary data.</text>
</comment>
<reference evidence="2 3" key="1">
    <citation type="submission" date="2021-03" db="EMBL/GenBank/DDBJ databases">
        <title>Genomic Encyclopedia of Type Strains, Phase IV (KMG-IV): sequencing the most valuable type-strain genomes for metagenomic binning, comparative biology and taxonomic classification.</title>
        <authorList>
            <person name="Goeker M."/>
        </authorList>
    </citation>
    <scope>NUCLEOTIDE SEQUENCE [LARGE SCALE GENOMIC DNA]</scope>
    <source>
        <strain evidence="2 3">DSM 26427</strain>
    </source>
</reference>
<keyword evidence="3" id="KW-1185">Reference proteome</keyword>
<gene>
    <name evidence="2" type="ORF">J2Z75_005118</name>
</gene>
<sequence>MIVEANDQKDAAMRAYSVIHDVTPDTFEVRDGDAPSQRVLLSEEDQDEALRRTLHSAKR</sequence>
<dbReference type="Proteomes" id="UP000823786">
    <property type="component" value="Unassembled WGS sequence"/>
</dbReference>
<name>A0ABS4EUF8_9HYPH</name>
<evidence type="ECO:0000313" key="2">
    <source>
        <dbReference type="EMBL" id="MBP1861589.1"/>
    </source>
</evidence>
<evidence type="ECO:0000313" key="3">
    <source>
        <dbReference type="Proteomes" id="UP000823786"/>
    </source>
</evidence>